<dbReference type="InterPro" id="IPR001640">
    <property type="entry name" value="Lgt"/>
</dbReference>
<dbReference type="GO" id="GO:0042158">
    <property type="term" value="P:lipoprotein biosynthetic process"/>
    <property type="evidence" value="ECO:0007669"/>
    <property type="project" value="InterPro"/>
</dbReference>
<feature type="transmembrane region" description="Helical" evidence="6">
    <location>
        <begin position="196"/>
        <end position="214"/>
    </location>
</feature>
<accession>A0A382EI61</accession>
<keyword evidence="3 6" id="KW-0812">Transmembrane</keyword>
<dbReference type="AlphaFoldDB" id="A0A382EI61"/>
<evidence type="ECO:0008006" key="8">
    <source>
        <dbReference type="Google" id="ProtNLM"/>
    </source>
</evidence>
<dbReference type="PANTHER" id="PTHR30589:SF0">
    <property type="entry name" value="PHOSPHATIDYLGLYCEROL--PROLIPOPROTEIN DIACYLGLYCERYL TRANSFERASE"/>
    <property type="match status" value="1"/>
</dbReference>
<feature type="transmembrane region" description="Helical" evidence="6">
    <location>
        <begin position="93"/>
        <end position="110"/>
    </location>
</feature>
<name>A0A382EI61_9ZZZZ</name>
<keyword evidence="2" id="KW-0808">Transferase</keyword>
<dbReference type="HAMAP" id="MF_01147">
    <property type="entry name" value="Lgt"/>
    <property type="match status" value="1"/>
</dbReference>
<dbReference type="GO" id="GO:0008961">
    <property type="term" value="F:phosphatidylglycerol-prolipoprotein diacylglyceryl transferase activity"/>
    <property type="evidence" value="ECO:0007669"/>
    <property type="project" value="InterPro"/>
</dbReference>
<reference evidence="7" key="1">
    <citation type="submission" date="2018-05" db="EMBL/GenBank/DDBJ databases">
        <authorList>
            <person name="Lanie J.A."/>
            <person name="Ng W.-L."/>
            <person name="Kazmierczak K.M."/>
            <person name="Andrzejewski T.M."/>
            <person name="Davidsen T.M."/>
            <person name="Wayne K.J."/>
            <person name="Tettelin H."/>
            <person name="Glass J.I."/>
            <person name="Rusch D."/>
            <person name="Podicherti R."/>
            <person name="Tsui H.-C.T."/>
            <person name="Winkler M.E."/>
        </authorList>
    </citation>
    <scope>NUCLEOTIDE SEQUENCE</scope>
</reference>
<feature type="transmembrane region" description="Helical" evidence="6">
    <location>
        <begin position="20"/>
        <end position="41"/>
    </location>
</feature>
<evidence type="ECO:0000256" key="6">
    <source>
        <dbReference type="SAM" id="Phobius"/>
    </source>
</evidence>
<evidence type="ECO:0000256" key="1">
    <source>
        <dbReference type="ARBA" id="ARBA00022475"/>
    </source>
</evidence>
<feature type="transmembrane region" description="Helical" evidence="6">
    <location>
        <begin position="117"/>
        <end position="137"/>
    </location>
</feature>
<dbReference type="Pfam" id="PF01790">
    <property type="entry name" value="LGT"/>
    <property type="match status" value="1"/>
</dbReference>
<feature type="transmembrane region" description="Helical" evidence="6">
    <location>
        <begin position="171"/>
        <end position="189"/>
    </location>
</feature>
<gene>
    <name evidence="7" type="ORF">METZ01_LOCUS203019</name>
</gene>
<feature type="transmembrane region" description="Helical" evidence="6">
    <location>
        <begin position="226"/>
        <end position="250"/>
    </location>
</feature>
<keyword evidence="1" id="KW-1003">Cell membrane</keyword>
<evidence type="ECO:0000256" key="4">
    <source>
        <dbReference type="ARBA" id="ARBA00022989"/>
    </source>
</evidence>
<evidence type="ECO:0000313" key="7">
    <source>
        <dbReference type="EMBL" id="SVB50165.1"/>
    </source>
</evidence>
<sequence>MFINNFDPIAFQAFSIEIRWYSLAYIFGLIFGWIYCNKFLINDQIKKNQFDDYITYIILGIIVGGRLGYVFIYNPLYYLENLIEIPMIWNGGMSFHGAVIGVIFATYIFSKKNNQNIFYYLDLVALTSPIGIFLGRITNFINSELYGRETDIIWSVKFIQVDSLNRHPSQIYEAIFEGIVLFVLLNLFYKKLSKKDGLISSLFIIFYSIFRFLIEFTREPDAHIGLIIFNMSLGQIISIIFFITGMILFYNNYVSKKQ</sequence>
<dbReference type="GO" id="GO:0005886">
    <property type="term" value="C:plasma membrane"/>
    <property type="evidence" value="ECO:0007669"/>
    <property type="project" value="InterPro"/>
</dbReference>
<feature type="transmembrane region" description="Helical" evidence="6">
    <location>
        <begin position="53"/>
        <end position="73"/>
    </location>
</feature>
<proteinExistence type="inferred from homology"/>
<keyword evidence="4 6" id="KW-1133">Transmembrane helix</keyword>
<dbReference type="PANTHER" id="PTHR30589">
    <property type="entry name" value="PROLIPOPROTEIN DIACYLGLYCERYL TRANSFERASE"/>
    <property type="match status" value="1"/>
</dbReference>
<organism evidence="7">
    <name type="scientific">marine metagenome</name>
    <dbReference type="NCBI Taxonomy" id="408172"/>
    <lineage>
        <taxon>unclassified sequences</taxon>
        <taxon>metagenomes</taxon>
        <taxon>ecological metagenomes</taxon>
    </lineage>
</organism>
<evidence type="ECO:0000256" key="3">
    <source>
        <dbReference type="ARBA" id="ARBA00022692"/>
    </source>
</evidence>
<evidence type="ECO:0000256" key="2">
    <source>
        <dbReference type="ARBA" id="ARBA00022679"/>
    </source>
</evidence>
<protein>
    <recommendedName>
        <fullName evidence="8">Prolipoprotein diacylglyceryl transferase</fullName>
    </recommendedName>
</protein>
<dbReference type="EMBL" id="UINC01044558">
    <property type="protein sequence ID" value="SVB50165.1"/>
    <property type="molecule type" value="Genomic_DNA"/>
</dbReference>
<dbReference type="NCBIfam" id="TIGR00544">
    <property type="entry name" value="lgt"/>
    <property type="match status" value="1"/>
</dbReference>
<evidence type="ECO:0000256" key="5">
    <source>
        <dbReference type="ARBA" id="ARBA00023136"/>
    </source>
</evidence>
<keyword evidence="5 6" id="KW-0472">Membrane</keyword>